<sequence length="300" mass="33636">MKVLITGATGLLGSELVKLLLQNGVKIHYLTTSKTKVDKEENFKGFYWNPQTSEIDVEAFDEVVTIIHLAGAPINQRWTSKGKQEIIESRVLSARLLFQTLSKRSHTVKHFISASAIGIYPHDFNKIYTETENEIDDSFLANVVAKWEDEADQFARLSILVSKVRIGLVLAKEGGALVEFIKPIKLGLGASFGTGNQYQSWIHIHDLAALFYFIHQNELEGTFNAVAPYPVTNSELTKAIAKKMSKPLFLPNLPKGMLKLLLGEMHTVLYTSHHVSARKILDKGFQFKYASIDKALQHLL</sequence>
<dbReference type="Pfam" id="PF08338">
    <property type="entry name" value="DUF1731"/>
    <property type="match status" value="1"/>
</dbReference>
<dbReference type="RefSeq" id="WP_379811177.1">
    <property type="nucleotide sequence ID" value="NZ_JBHUPC010000012.1"/>
</dbReference>
<evidence type="ECO:0000259" key="2">
    <source>
        <dbReference type="Pfam" id="PF01370"/>
    </source>
</evidence>
<dbReference type="Proteomes" id="UP001597534">
    <property type="component" value="Unassembled WGS sequence"/>
</dbReference>
<dbReference type="InterPro" id="IPR036291">
    <property type="entry name" value="NAD(P)-bd_dom_sf"/>
</dbReference>
<feature type="domain" description="DUF1731" evidence="3">
    <location>
        <begin position="254"/>
        <end position="299"/>
    </location>
</feature>
<dbReference type="SUPFAM" id="SSF51735">
    <property type="entry name" value="NAD(P)-binding Rossmann-fold domains"/>
    <property type="match status" value="1"/>
</dbReference>
<comment type="similarity">
    <text evidence="1">Belongs to the NAD(P)-dependent epimerase/dehydratase family. SDR39U1 subfamily.</text>
</comment>
<evidence type="ECO:0000256" key="1">
    <source>
        <dbReference type="ARBA" id="ARBA00009353"/>
    </source>
</evidence>
<dbReference type="PANTHER" id="PTHR11092">
    <property type="entry name" value="SUGAR NUCLEOTIDE EPIMERASE RELATED"/>
    <property type="match status" value="1"/>
</dbReference>
<protein>
    <submittedName>
        <fullName evidence="4">TIGR01777 family oxidoreductase</fullName>
    </submittedName>
</protein>
<feature type="domain" description="NAD-dependent epimerase/dehydratase" evidence="2">
    <location>
        <begin position="3"/>
        <end position="125"/>
    </location>
</feature>
<gene>
    <name evidence="4" type="ORF">ACFS5J_06150</name>
</gene>
<keyword evidence="5" id="KW-1185">Reference proteome</keyword>
<dbReference type="Gene3D" id="3.40.50.720">
    <property type="entry name" value="NAD(P)-binding Rossmann-like Domain"/>
    <property type="match status" value="1"/>
</dbReference>
<proteinExistence type="inferred from homology"/>
<comment type="caution">
    <text evidence="4">The sequence shown here is derived from an EMBL/GenBank/DDBJ whole genome shotgun (WGS) entry which is preliminary data.</text>
</comment>
<dbReference type="NCBIfam" id="TIGR01777">
    <property type="entry name" value="yfcH"/>
    <property type="match status" value="1"/>
</dbReference>
<organism evidence="4 5">
    <name type="scientific">Flavobacterium chuncheonense</name>
    <dbReference type="NCBI Taxonomy" id="2026653"/>
    <lineage>
        <taxon>Bacteria</taxon>
        <taxon>Pseudomonadati</taxon>
        <taxon>Bacteroidota</taxon>
        <taxon>Flavobacteriia</taxon>
        <taxon>Flavobacteriales</taxon>
        <taxon>Flavobacteriaceae</taxon>
        <taxon>Flavobacterium</taxon>
    </lineage>
</organism>
<dbReference type="InterPro" id="IPR013549">
    <property type="entry name" value="DUF1731"/>
</dbReference>
<reference evidence="5" key="1">
    <citation type="journal article" date="2019" name="Int. J. Syst. Evol. Microbiol.">
        <title>The Global Catalogue of Microorganisms (GCM) 10K type strain sequencing project: providing services to taxonomists for standard genome sequencing and annotation.</title>
        <authorList>
            <consortium name="The Broad Institute Genomics Platform"/>
            <consortium name="The Broad Institute Genome Sequencing Center for Infectious Disease"/>
            <person name="Wu L."/>
            <person name="Ma J."/>
        </authorList>
    </citation>
    <scope>NUCLEOTIDE SEQUENCE [LARGE SCALE GENOMIC DNA]</scope>
    <source>
        <strain evidence="5">KCTC 22671</strain>
    </source>
</reference>
<dbReference type="InterPro" id="IPR010099">
    <property type="entry name" value="SDR39U1"/>
</dbReference>
<evidence type="ECO:0000259" key="3">
    <source>
        <dbReference type="Pfam" id="PF08338"/>
    </source>
</evidence>
<dbReference type="EMBL" id="JBHUPC010000012">
    <property type="protein sequence ID" value="MFD2891595.1"/>
    <property type="molecule type" value="Genomic_DNA"/>
</dbReference>
<evidence type="ECO:0000313" key="5">
    <source>
        <dbReference type="Proteomes" id="UP001597534"/>
    </source>
</evidence>
<name>A0ABW5YMF6_9FLAO</name>
<dbReference type="Pfam" id="PF01370">
    <property type="entry name" value="Epimerase"/>
    <property type="match status" value="1"/>
</dbReference>
<dbReference type="PANTHER" id="PTHR11092:SF0">
    <property type="entry name" value="EPIMERASE FAMILY PROTEIN SDR39U1"/>
    <property type="match status" value="1"/>
</dbReference>
<evidence type="ECO:0000313" key="4">
    <source>
        <dbReference type="EMBL" id="MFD2891595.1"/>
    </source>
</evidence>
<accession>A0ABW5YMF6</accession>
<dbReference type="InterPro" id="IPR001509">
    <property type="entry name" value="Epimerase_deHydtase"/>
</dbReference>